<feature type="binding site" evidence="3">
    <location>
        <position position="274"/>
    </location>
    <ligand>
        <name>substrate</name>
    </ligand>
</feature>
<dbReference type="Gene3D" id="3.40.50.1240">
    <property type="entry name" value="Phosphoglycerate mutase-like"/>
    <property type="match status" value="1"/>
</dbReference>
<reference evidence="6 7" key="1">
    <citation type="submission" date="2020-08" db="EMBL/GenBank/DDBJ databases">
        <title>Sequencing the genomes of 1000 actinobacteria strains.</title>
        <authorList>
            <person name="Klenk H.-P."/>
        </authorList>
    </citation>
    <scope>NUCLEOTIDE SEQUENCE [LARGE SCALE GENOMIC DNA]</scope>
    <source>
        <strain evidence="6 7">DSM 45267</strain>
    </source>
</reference>
<dbReference type="InterPro" id="IPR002156">
    <property type="entry name" value="RNaseH_domain"/>
</dbReference>
<organism evidence="6 7">
    <name type="scientific">Prauserella sediminis</name>
    <dbReference type="NCBI Taxonomy" id="577680"/>
    <lineage>
        <taxon>Bacteria</taxon>
        <taxon>Bacillati</taxon>
        <taxon>Actinomycetota</taxon>
        <taxon>Actinomycetes</taxon>
        <taxon>Pseudonocardiales</taxon>
        <taxon>Pseudonocardiaceae</taxon>
        <taxon>Prauserella</taxon>
        <taxon>Prauserella salsuginis group</taxon>
    </lineage>
</organism>
<dbReference type="AlphaFoldDB" id="A0A839XJ50"/>
<dbReference type="GO" id="GO:0004619">
    <property type="term" value="F:phosphoglycerate mutase activity"/>
    <property type="evidence" value="ECO:0007669"/>
    <property type="project" value="UniProtKB-EC"/>
</dbReference>
<dbReference type="SUPFAM" id="SSF53098">
    <property type="entry name" value="Ribonuclease H-like"/>
    <property type="match status" value="1"/>
</dbReference>
<dbReference type="PROSITE" id="PS50879">
    <property type="entry name" value="RNASE_H_1"/>
    <property type="match status" value="1"/>
</dbReference>
<dbReference type="GO" id="GO:0003676">
    <property type="term" value="F:nucleic acid binding"/>
    <property type="evidence" value="ECO:0007669"/>
    <property type="project" value="InterPro"/>
</dbReference>
<keyword evidence="6" id="KW-0413">Isomerase</keyword>
<evidence type="ECO:0000313" key="6">
    <source>
        <dbReference type="EMBL" id="MBB3661789.1"/>
    </source>
</evidence>
<name>A0A839XJ50_9PSEU</name>
<dbReference type="Pfam" id="PF00300">
    <property type="entry name" value="His_Phos_1"/>
    <property type="match status" value="1"/>
</dbReference>
<feature type="domain" description="RNase H type-1" evidence="5">
    <location>
        <begin position="1"/>
        <end position="141"/>
    </location>
</feature>
<dbReference type="InterPro" id="IPR014636">
    <property type="entry name" value="RNaseH/PGlycerate_mutase"/>
</dbReference>
<feature type="active site" description="Proton donor/acceptor" evidence="2">
    <location>
        <position position="298"/>
    </location>
</feature>
<dbReference type="Pfam" id="PF13456">
    <property type="entry name" value="RVT_3"/>
    <property type="match status" value="1"/>
</dbReference>
<feature type="active site" description="Tele-phosphohistidine intermediate" evidence="1">
    <location>
        <position position="220"/>
    </location>
</feature>
<evidence type="ECO:0000256" key="4">
    <source>
        <dbReference type="SAM" id="MobiDB-lite"/>
    </source>
</evidence>
<feature type="active site" description="Proton donor/acceptor; for phosphatase activity" evidence="1">
    <location>
        <position position="298"/>
    </location>
</feature>
<gene>
    <name evidence="6" type="ORF">FB384_000693</name>
</gene>
<dbReference type="SMART" id="SM00855">
    <property type="entry name" value="PGAM"/>
    <property type="match status" value="1"/>
</dbReference>
<accession>A0A839XJ50</accession>
<dbReference type="InterPro" id="IPR050275">
    <property type="entry name" value="PGM_Phosphatase"/>
</dbReference>
<dbReference type="PIRSF" id="PIRSF036922">
    <property type="entry name" value="RNaseH_PGAM"/>
    <property type="match status" value="1"/>
</dbReference>
<dbReference type="PANTHER" id="PTHR48100:SF1">
    <property type="entry name" value="HISTIDINE PHOSPHATASE FAMILY PROTEIN-RELATED"/>
    <property type="match status" value="1"/>
</dbReference>
<dbReference type="Proteomes" id="UP000564573">
    <property type="component" value="Unassembled WGS sequence"/>
</dbReference>
<dbReference type="EMBL" id="JACIBS010000001">
    <property type="protein sequence ID" value="MBB3661789.1"/>
    <property type="molecule type" value="Genomic_DNA"/>
</dbReference>
<comment type="caution">
    <text evidence="6">The sequence shown here is derived from an EMBL/GenBank/DDBJ whole genome shotgun (WGS) entry which is preliminary data.</text>
</comment>
<dbReference type="GO" id="GO:0016791">
    <property type="term" value="F:phosphatase activity"/>
    <property type="evidence" value="ECO:0007669"/>
    <property type="project" value="TreeGrafter"/>
</dbReference>
<dbReference type="CDD" id="cd07067">
    <property type="entry name" value="HP_PGM_like"/>
    <property type="match status" value="1"/>
</dbReference>
<dbReference type="InterPro" id="IPR013078">
    <property type="entry name" value="His_Pase_superF_clade-1"/>
</dbReference>
<evidence type="ECO:0000256" key="2">
    <source>
        <dbReference type="PIRSR" id="PIRSR613078-1"/>
    </source>
</evidence>
<dbReference type="SUPFAM" id="SSF53254">
    <property type="entry name" value="Phosphoglycerate mutase-like"/>
    <property type="match status" value="1"/>
</dbReference>
<feature type="region of interest" description="Disordered" evidence="4">
    <location>
        <begin position="1"/>
        <end position="20"/>
    </location>
</feature>
<evidence type="ECO:0000259" key="5">
    <source>
        <dbReference type="PROSITE" id="PS50879"/>
    </source>
</evidence>
<dbReference type="InterPro" id="IPR029033">
    <property type="entry name" value="His_PPase_superfam"/>
</dbReference>
<dbReference type="PANTHER" id="PTHR48100">
    <property type="entry name" value="BROAD-SPECIFICITY PHOSPHATASE YOR283W-RELATED"/>
    <property type="match status" value="1"/>
</dbReference>
<dbReference type="GO" id="GO:0004523">
    <property type="term" value="F:RNA-DNA hybrid ribonuclease activity"/>
    <property type="evidence" value="ECO:0007669"/>
    <property type="project" value="InterPro"/>
</dbReference>
<dbReference type="GO" id="GO:0005737">
    <property type="term" value="C:cytoplasm"/>
    <property type="evidence" value="ECO:0007669"/>
    <property type="project" value="TreeGrafter"/>
</dbReference>
<dbReference type="NCBIfam" id="NF005567">
    <property type="entry name" value="PRK07238.1"/>
    <property type="match status" value="1"/>
</dbReference>
<feature type="compositionally biased region" description="Low complexity" evidence="4">
    <location>
        <begin position="163"/>
        <end position="190"/>
    </location>
</feature>
<dbReference type="InterPro" id="IPR036397">
    <property type="entry name" value="RNaseH_sf"/>
</dbReference>
<feature type="region of interest" description="Disordered" evidence="4">
    <location>
        <begin position="163"/>
        <end position="209"/>
    </location>
</feature>
<evidence type="ECO:0000256" key="1">
    <source>
        <dbReference type="PIRSR" id="PIRSR036922-1"/>
    </source>
</evidence>
<dbReference type="EC" id="5.4.2.12" evidence="6"/>
<dbReference type="Gene3D" id="3.30.420.10">
    <property type="entry name" value="Ribonuclease H-like superfamily/Ribonuclease H"/>
    <property type="match status" value="1"/>
</dbReference>
<protein>
    <submittedName>
        <fullName evidence="6">Putative phosphoglycerate mutase</fullName>
        <ecNumber evidence="6">5.4.2.12</ecNumber>
    </submittedName>
</protein>
<keyword evidence="7" id="KW-1185">Reference proteome</keyword>
<dbReference type="InterPro" id="IPR012337">
    <property type="entry name" value="RNaseH-like_sf"/>
</dbReference>
<dbReference type="RefSeq" id="WP_183779100.1">
    <property type="nucleotide sequence ID" value="NZ_JACIBS010000001.1"/>
</dbReference>
<dbReference type="CDD" id="cd09279">
    <property type="entry name" value="RNase_HI_like"/>
    <property type="match status" value="1"/>
</dbReference>
<proteinExistence type="predicted"/>
<evidence type="ECO:0000256" key="3">
    <source>
        <dbReference type="PIRSR" id="PIRSR613078-2"/>
    </source>
</evidence>
<feature type="compositionally biased region" description="Low complexity" evidence="4">
    <location>
        <begin position="198"/>
        <end position="209"/>
    </location>
</feature>
<sequence length="417" mass="43947">MSRRVVVEADGGSRGNPGPAGYGAVVKDADTGEVLAERAVGIGTATNNVAEYSGLVAGLEAAAATGASTVDVKMDSKLVVEQMCGRWKIKNAALQPLALEARDLAGRFQRVTYEWIPRAKNSHADRLANEAMDTQAAIGSTEPVGEQEPAAEAEQTALPLAAASATTTPAPTTPATTTPATTVSADAPTVEAQTVESAGRAPTGWTGATGTPTRLLLVRHGQTEMSVDRRYSGLGDVALTETGRWQAQAVAKRLAGMDSVRDVDPVVVSSPLTRAAATAQAVAEALGARVETQQSLRETDFGAWEGLTFAEASQRDPDVHGRWMSDTSVPPPDGESFDAVYVRVQQAYEQLLRKYQGRTVVVVSHVTPIKLLLRLALDAGASLLFRLHLDPASLSIADFYPDGNASVRLVNDVSHLR</sequence>
<evidence type="ECO:0000313" key="7">
    <source>
        <dbReference type="Proteomes" id="UP000564573"/>
    </source>
</evidence>